<dbReference type="PANTHER" id="PTHR43298">
    <property type="entry name" value="MULTIDRUG RESISTANCE PROTEIN NORM-RELATED"/>
    <property type="match status" value="1"/>
</dbReference>
<protein>
    <recommendedName>
        <fullName evidence="3">Probable multidrug resistance protein NorM</fullName>
    </recommendedName>
    <alternativeName>
        <fullName evidence="5">Multidrug-efflux transporter</fullName>
    </alternativeName>
</protein>
<evidence type="ECO:0000313" key="7">
    <source>
        <dbReference type="EMBL" id="PAF54896.1"/>
    </source>
</evidence>
<evidence type="ECO:0000313" key="8">
    <source>
        <dbReference type="Proteomes" id="UP000217033"/>
    </source>
</evidence>
<feature type="transmembrane region" description="Helical" evidence="6">
    <location>
        <begin position="21"/>
        <end position="42"/>
    </location>
</feature>
<sequence length="501" mass="56227">MKNTKKFLREHFPDSWSTTKLYTKIAVPVIIAAILFALNNFIDNFMVTTIDGGVAALSIANVYTALLTSVYVAISFISVSAFAQFYGKQDYKKARDTMKFRFMSAFIFAVIWTVIALIFPRQLVQLVSPGEREEVVVLAIEYIRYITIAWVLLSASFTYGSALREMGYGKLQMYNSIIILATNIIFNSIFIFALNMGVVGAAAASGIARVVAVLTNWGVMFWKNKHVIFNPIRLFVIDRHIWHIMKFRVLGGFLIAISQMTINLRTMLWNYGYPAGSVGSAEFNLSAASIIGITGSITAVFLSAINSINATTSVLVSQELGRNNIAVAKVNSRQLKGYNFVLGLVSASLLGLIVIILPYLGFLVRGQVENQRTINGDAAANLIQSQMLSEMQYTLLPIVFLMPTWLWFISSSNAIQSGKKNTLLSYVAFTANILQFIWLVIVNVVLARFFPEKLWLAVLVFYLSDIPKIFPYEYAYYKWNWATNITLDEKKTKVEKLKSEI</sequence>
<evidence type="ECO:0000256" key="4">
    <source>
        <dbReference type="ARBA" id="ARBA00022448"/>
    </source>
</evidence>
<name>A0ABX4H4T1_9BACT</name>
<accession>A0ABX4H4T1</accession>
<keyword evidence="6" id="KW-1133">Transmembrane helix</keyword>
<organism evidence="7 8">
    <name type="scientific">Mycoplasmopsis agassizii</name>
    <dbReference type="NCBI Taxonomy" id="33922"/>
    <lineage>
        <taxon>Bacteria</taxon>
        <taxon>Bacillati</taxon>
        <taxon>Mycoplasmatota</taxon>
        <taxon>Mycoplasmoidales</taxon>
        <taxon>Metamycoplasmataceae</taxon>
        <taxon>Mycoplasmopsis</taxon>
    </lineage>
</organism>
<feature type="transmembrane region" description="Helical" evidence="6">
    <location>
        <begin position="391"/>
        <end position="411"/>
    </location>
</feature>
<dbReference type="Pfam" id="PF01554">
    <property type="entry name" value="MatE"/>
    <property type="match status" value="1"/>
</dbReference>
<feature type="transmembrane region" description="Helical" evidence="6">
    <location>
        <begin position="62"/>
        <end position="82"/>
    </location>
</feature>
<feature type="transmembrane region" description="Helical" evidence="6">
    <location>
        <begin position="142"/>
        <end position="162"/>
    </location>
</feature>
<dbReference type="PANTHER" id="PTHR43298:SF2">
    <property type="entry name" value="FMN_FAD EXPORTER YEEO-RELATED"/>
    <property type="match status" value="1"/>
</dbReference>
<evidence type="ECO:0000256" key="6">
    <source>
        <dbReference type="SAM" id="Phobius"/>
    </source>
</evidence>
<dbReference type="InterPro" id="IPR002528">
    <property type="entry name" value="MATE_fam"/>
</dbReference>
<feature type="transmembrane region" description="Helical" evidence="6">
    <location>
        <begin position="200"/>
        <end position="222"/>
    </location>
</feature>
<feature type="transmembrane region" description="Helical" evidence="6">
    <location>
        <begin position="423"/>
        <end position="447"/>
    </location>
</feature>
<dbReference type="InterPro" id="IPR050222">
    <property type="entry name" value="MATE_MdtK"/>
</dbReference>
<feature type="transmembrane region" description="Helical" evidence="6">
    <location>
        <begin position="102"/>
        <end position="122"/>
    </location>
</feature>
<feature type="transmembrane region" description="Helical" evidence="6">
    <location>
        <begin position="288"/>
        <end position="316"/>
    </location>
</feature>
<feature type="transmembrane region" description="Helical" evidence="6">
    <location>
        <begin position="337"/>
        <end position="360"/>
    </location>
</feature>
<reference evidence="7" key="1">
    <citation type="submission" date="2017-08" db="EMBL/GenBank/DDBJ databases">
        <authorList>
            <person name="Alvarez-Ponce D."/>
            <person name="Weitzman C.L."/>
            <person name="Tillett R.L."/>
            <person name="Sandmeier F.C."/>
            <person name="Tracy C.R."/>
        </authorList>
    </citation>
    <scope>NUCLEOTIDE SEQUENCE [LARGE SCALE GENOMIC DNA]</scope>
    <source>
        <strain evidence="7">PS6</strain>
    </source>
</reference>
<comment type="similarity">
    <text evidence="2">Belongs to the multi antimicrobial extrusion (MATE) (TC 2.A.66.1) family.</text>
</comment>
<keyword evidence="6" id="KW-0472">Membrane</keyword>
<keyword evidence="6" id="KW-0812">Transmembrane</keyword>
<evidence type="ECO:0000256" key="3">
    <source>
        <dbReference type="ARBA" id="ARBA00020268"/>
    </source>
</evidence>
<evidence type="ECO:0000256" key="5">
    <source>
        <dbReference type="ARBA" id="ARBA00031636"/>
    </source>
</evidence>
<keyword evidence="4" id="KW-0813">Transport</keyword>
<gene>
    <name evidence="7" type="ORF">CJF60_04125</name>
</gene>
<comment type="function">
    <text evidence="1">Multidrug efflux pump.</text>
</comment>
<proteinExistence type="inferred from homology"/>
<dbReference type="RefSeq" id="WP_084232205.1">
    <property type="nucleotide sequence ID" value="NZ_FWXE01000004.1"/>
</dbReference>
<keyword evidence="8" id="KW-1185">Reference proteome</keyword>
<comment type="caution">
    <text evidence="7">The sequence shown here is derived from an EMBL/GenBank/DDBJ whole genome shotgun (WGS) entry which is preliminary data.</text>
</comment>
<dbReference type="EMBL" id="NQMN01000002">
    <property type="protein sequence ID" value="PAF54896.1"/>
    <property type="molecule type" value="Genomic_DNA"/>
</dbReference>
<feature type="transmembrane region" description="Helical" evidence="6">
    <location>
        <begin position="249"/>
        <end position="268"/>
    </location>
</feature>
<feature type="transmembrane region" description="Helical" evidence="6">
    <location>
        <begin position="174"/>
        <end position="194"/>
    </location>
</feature>
<evidence type="ECO:0000256" key="2">
    <source>
        <dbReference type="ARBA" id="ARBA00010199"/>
    </source>
</evidence>
<evidence type="ECO:0000256" key="1">
    <source>
        <dbReference type="ARBA" id="ARBA00003408"/>
    </source>
</evidence>
<feature type="transmembrane region" description="Helical" evidence="6">
    <location>
        <begin position="453"/>
        <end position="470"/>
    </location>
</feature>
<dbReference type="Proteomes" id="UP000217033">
    <property type="component" value="Unassembled WGS sequence"/>
</dbReference>